<dbReference type="OrthoDB" id="993948at2759"/>
<keyword evidence="4" id="KW-1185">Reference proteome</keyword>
<dbReference type="InterPro" id="IPR044824">
    <property type="entry name" value="MAIN-like"/>
</dbReference>
<protein>
    <recommendedName>
        <fullName evidence="2">Aminotransferase-like plant mobile domain-containing protein</fullName>
    </recommendedName>
</protein>
<feature type="compositionally biased region" description="Low complexity" evidence="1">
    <location>
        <begin position="165"/>
        <end position="177"/>
    </location>
</feature>
<dbReference type="Pfam" id="PF10536">
    <property type="entry name" value="PMD"/>
    <property type="match status" value="1"/>
</dbReference>
<dbReference type="PANTHER" id="PTHR46033:SF8">
    <property type="entry name" value="PROTEIN MAINTENANCE OF MERISTEMS-LIKE"/>
    <property type="match status" value="1"/>
</dbReference>
<evidence type="ECO:0000256" key="1">
    <source>
        <dbReference type="SAM" id="MobiDB-lite"/>
    </source>
</evidence>
<accession>A0A9D3ZPA1</accession>
<dbReference type="GO" id="GO:0010073">
    <property type="term" value="P:meristem maintenance"/>
    <property type="evidence" value="ECO:0007669"/>
    <property type="project" value="InterPro"/>
</dbReference>
<feature type="compositionally biased region" description="Pro residues" evidence="1">
    <location>
        <begin position="205"/>
        <end position="220"/>
    </location>
</feature>
<evidence type="ECO:0000313" key="4">
    <source>
        <dbReference type="Proteomes" id="UP000828251"/>
    </source>
</evidence>
<dbReference type="Proteomes" id="UP000828251">
    <property type="component" value="Unassembled WGS sequence"/>
</dbReference>
<evidence type="ECO:0000313" key="3">
    <source>
        <dbReference type="EMBL" id="KAH1055539.1"/>
    </source>
</evidence>
<name>A0A9D3ZPA1_9ROSI</name>
<feature type="domain" description="Aminotransferase-like plant mobile" evidence="2">
    <location>
        <begin position="3"/>
        <end position="133"/>
    </location>
</feature>
<evidence type="ECO:0000259" key="2">
    <source>
        <dbReference type="Pfam" id="PF10536"/>
    </source>
</evidence>
<dbReference type="PANTHER" id="PTHR46033">
    <property type="entry name" value="PROTEIN MAIN-LIKE 2"/>
    <property type="match status" value="1"/>
</dbReference>
<dbReference type="EMBL" id="JAIQCV010000010">
    <property type="protein sequence ID" value="KAH1055539.1"/>
    <property type="molecule type" value="Genomic_DNA"/>
</dbReference>
<reference evidence="3 4" key="1">
    <citation type="journal article" date="2021" name="Plant Biotechnol. J.">
        <title>Multi-omics assisted identification of the key and species-specific regulatory components of drought-tolerant mechanisms in Gossypium stocksii.</title>
        <authorList>
            <person name="Yu D."/>
            <person name="Ke L."/>
            <person name="Zhang D."/>
            <person name="Wu Y."/>
            <person name="Sun Y."/>
            <person name="Mei J."/>
            <person name="Sun J."/>
            <person name="Sun Y."/>
        </authorList>
    </citation>
    <scope>NUCLEOTIDE SEQUENCE [LARGE SCALE GENOMIC DNA]</scope>
    <source>
        <strain evidence="4">cv. E1</strain>
        <tissue evidence="3">Leaf</tissue>
    </source>
</reference>
<proteinExistence type="predicted"/>
<organism evidence="3 4">
    <name type="scientific">Gossypium stocksii</name>
    <dbReference type="NCBI Taxonomy" id="47602"/>
    <lineage>
        <taxon>Eukaryota</taxon>
        <taxon>Viridiplantae</taxon>
        <taxon>Streptophyta</taxon>
        <taxon>Embryophyta</taxon>
        <taxon>Tracheophyta</taxon>
        <taxon>Spermatophyta</taxon>
        <taxon>Magnoliopsida</taxon>
        <taxon>eudicotyledons</taxon>
        <taxon>Gunneridae</taxon>
        <taxon>Pentapetalae</taxon>
        <taxon>rosids</taxon>
        <taxon>malvids</taxon>
        <taxon>Malvales</taxon>
        <taxon>Malvaceae</taxon>
        <taxon>Malvoideae</taxon>
        <taxon>Gossypium</taxon>
    </lineage>
</organism>
<dbReference type="InterPro" id="IPR019557">
    <property type="entry name" value="AminoTfrase-like_pln_mobile"/>
</dbReference>
<feature type="region of interest" description="Disordered" evidence="1">
    <location>
        <begin position="145"/>
        <end position="245"/>
    </location>
</feature>
<comment type="caution">
    <text evidence="3">The sequence shown here is derived from an EMBL/GenBank/DDBJ whole genome shotgun (WGS) entry which is preliminary data.</text>
</comment>
<sequence>MHLQLGLPVDGYVVIGFASSTDWDAVCYELLGAIPDNINGGRIQMGWLRDTFPKPDNDLTELKRIRYARAYILEMIRGYLMLDLSRNLIHLRWLLKLVDFRAVGELSWGSTVLAKLYKEMCGATLPNKSKIGGWNPWPGSSPFPITPSQPPIYRPSSHEGLHEAPSGSSSFYQSPSPYRFQTPPPWVMQTPPQLLFYQGGSPSQHPQPDPLPEEPQPPPEAEPRRNPARTRRRPPCGTDSDRHGH</sequence>
<gene>
    <name evidence="3" type="ORF">J1N35_033604</name>
</gene>
<dbReference type="AlphaFoldDB" id="A0A9D3ZPA1"/>